<protein>
    <submittedName>
        <fullName evidence="2">Uncharacterized protein</fullName>
    </submittedName>
</protein>
<reference evidence="2 3" key="1">
    <citation type="journal article" date="2019" name="Sci. Rep.">
        <title>Orb-weaving spider Araneus ventricosus genome elucidates the spidroin gene catalogue.</title>
        <authorList>
            <person name="Kono N."/>
            <person name="Nakamura H."/>
            <person name="Ohtoshi R."/>
            <person name="Moran D.A.P."/>
            <person name="Shinohara A."/>
            <person name="Yoshida Y."/>
            <person name="Fujiwara M."/>
            <person name="Mori M."/>
            <person name="Tomita M."/>
            <person name="Arakawa K."/>
        </authorList>
    </citation>
    <scope>NUCLEOTIDE SEQUENCE [LARGE SCALE GENOMIC DNA]</scope>
</reference>
<evidence type="ECO:0000313" key="2">
    <source>
        <dbReference type="EMBL" id="GBO09666.1"/>
    </source>
</evidence>
<gene>
    <name evidence="2" type="ORF">AVEN_5255_1</name>
</gene>
<proteinExistence type="predicted"/>
<name>A0A4Y2UDH7_ARAVE</name>
<evidence type="ECO:0000256" key="1">
    <source>
        <dbReference type="SAM" id="MobiDB-lite"/>
    </source>
</evidence>
<comment type="caution">
    <text evidence="2">The sequence shown here is derived from an EMBL/GenBank/DDBJ whole genome shotgun (WGS) entry which is preliminary data.</text>
</comment>
<accession>A0A4Y2UDH7</accession>
<feature type="compositionally biased region" description="Basic and acidic residues" evidence="1">
    <location>
        <begin position="76"/>
        <end position="85"/>
    </location>
</feature>
<dbReference type="Proteomes" id="UP000499080">
    <property type="component" value="Unassembled WGS sequence"/>
</dbReference>
<organism evidence="2 3">
    <name type="scientific">Araneus ventricosus</name>
    <name type="common">Orbweaver spider</name>
    <name type="synonym">Epeira ventricosa</name>
    <dbReference type="NCBI Taxonomy" id="182803"/>
    <lineage>
        <taxon>Eukaryota</taxon>
        <taxon>Metazoa</taxon>
        <taxon>Ecdysozoa</taxon>
        <taxon>Arthropoda</taxon>
        <taxon>Chelicerata</taxon>
        <taxon>Arachnida</taxon>
        <taxon>Araneae</taxon>
        <taxon>Araneomorphae</taxon>
        <taxon>Entelegynae</taxon>
        <taxon>Araneoidea</taxon>
        <taxon>Araneidae</taxon>
        <taxon>Araneus</taxon>
    </lineage>
</organism>
<dbReference type="EMBL" id="BGPR01035022">
    <property type="protein sequence ID" value="GBO09666.1"/>
    <property type="molecule type" value="Genomic_DNA"/>
</dbReference>
<keyword evidence="3" id="KW-1185">Reference proteome</keyword>
<feature type="region of interest" description="Disordered" evidence="1">
    <location>
        <begin position="73"/>
        <end position="92"/>
    </location>
</feature>
<evidence type="ECO:0000313" key="3">
    <source>
        <dbReference type="Proteomes" id="UP000499080"/>
    </source>
</evidence>
<sequence>MPVSRGSARRSRRLIYMAGILVDLGREPAIFPRLKQASASLYNSIKQCALKKILLTTLITIQWRIQGVAMGLQHQGRPEQKRRLEQSWFAGP</sequence>
<dbReference type="AlphaFoldDB" id="A0A4Y2UDH7"/>